<feature type="compositionally biased region" description="Basic and acidic residues" evidence="1">
    <location>
        <begin position="334"/>
        <end position="346"/>
    </location>
</feature>
<feature type="compositionally biased region" description="Low complexity" evidence="1">
    <location>
        <begin position="175"/>
        <end position="185"/>
    </location>
</feature>
<dbReference type="Proteomes" id="UP000799776">
    <property type="component" value="Unassembled WGS sequence"/>
</dbReference>
<protein>
    <recommendedName>
        <fullName evidence="4">NTF2-like protein</fullName>
    </recommendedName>
</protein>
<name>A0A9P4HX58_9PEZI</name>
<feature type="compositionally biased region" description="Basic and acidic residues" evidence="1">
    <location>
        <begin position="164"/>
        <end position="174"/>
    </location>
</feature>
<feature type="compositionally biased region" description="Basic and acidic residues" evidence="1">
    <location>
        <begin position="539"/>
        <end position="550"/>
    </location>
</feature>
<proteinExistence type="predicted"/>
<dbReference type="EMBL" id="ML978717">
    <property type="protein sequence ID" value="KAF2088091.1"/>
    <property type="molecule type" value="Genomic_DNA"/>
</dbReference>
<dbReference type="AlphaFoldDB" id="A0A9P4HX58"/>
<feature type="compositionally biased region" description="Polar residues" evidence="1">
    <location>
        <begin position="473"/>
        <end position="483"/>
    </location>
</feature>
<evidence type="ECO:0000313" key="2">
    <source>
        <dbReference type="EMBL" id="KAF2088091.1"/>
    </source>
</evidence>
<keyword evidence="3" id="KW-1185">Reference proteome</keyword>
<feature type="region of interest" description="Disordered" evidence="1">
    <location>
        <begin position="500"/>
        <end position="550"/>
    </location>
</feature>
<evidence type="ECO:0000256" key="1">
    <source>
        <dbReference type="SAM" id="MobiDB-lite"/>
    </source>
</evidence>
<feature type="region of interest" description="Disordered" evidence="1">
    <location>
        <begin position="157"/>
        <end position="346"/>
    </location>
</feature>
<evidence type="ECO:0008006" key="4">
    <source>
        <dbReference type="Google" id="ProtNLM"/>
    </source>
</evidence>
<feature type="compositionally biased region" description="Basic and acidic residues" evidence="1">
    <location>
        <begin position="440"/>
        <end position="453"/>
    </location>
</feature>
<reference evidence="2" key="1">
    <citation type="journal article" date="2020" name="Stud. Mycol.">
        <title>101 Dothideomycetes genomes: a test case for predicting lifestyles and emergence of pathogens.</title>
        <authorList>
            <person name="Haridas S."/>
            <person name="Albert R."/>
            <person name="Binder M."/>
            <person name="Bloem J."/>
            <person name="Labutti K."/>
            <person name="Salamov A."/>
            <person name="Andreopoulos B."/>
            <person name="Baker S."/>
            <person name="Barry K."/>
            <person name="Bills G."/>
            <person name="Bluhm B."/>
            <person name="Cannon C."/>
            <person name="Castanera R."/>
            <person name="Culley D."/>
            <person name="Daum C."/>
            <person name="Ezra D."/>
            <person name="Gonzalez J."/>
            <person name="Henrissat B."/>
            <person name="Kuo A."/>
            <person name="Liang C."/>
            <person name="Lipzen A."/>
            <person name="Lutzoni F."/>
            <person name="Magnuson J."/>
            <person name="Mondo S."/>
            <person name="Nolan M."/>
            <person name="Ohm R."/>
            <person name="Pangilinan J."/>
            <person name="Park H.-J."/>
            <person name="Ramirez L."/>
            <person name="Alfaro M."/>
            <person name="Sun H."/>
            <person name="Tritt A."/>
            <person name="Yoshinaga Y."/>
            <person name="Zwiers L.-H."/>
            <person name="Turgeon B."/>
            <person name="Goodwin S."/>
            <person name="Spatafora J."/>
            <person name="Crous P."/>
            <person name="Grigoriev I."/>
        </authorList>
    </citation>
    <scope>NUCLEOTIDE SEQUENCE</scope>
    <source>
        <strain evidence="2">CBS 121410</strain>
    </source>
</reference>
<evidence type="ECO:0000313" key="3">
    <source>
        <dbReference type="Proteomes" id="UP000799776"/>
    </source>
</evidence>
<feature type="compositionally biased region" description="Basic and acidic residues" evidence="1">
    <location>
        <begin position="371"/>
        <end position="380"/>
    </location>
</feature>
<dbReference type="OrthoDB" id="1162399at2759"/>
<accession>A0A9P4HX58</accession>
<gene>
    <name evidence="2" type="ORF">K490DRAFT_40292</name>
</gene>
<sequence>MALSAKYQQFLGAPQQDALADKATINYITTLTTVAEPAAILKHLSAQSKLLTKKEEKVLGEVEGANGLTLEVETTLEFVNGGGAYLPGLDDNFVSDRTVTFPVVHIVQFDEQQKIRSIRLHWDQGSLLRQVDVIGSRSRNWPIRDGKEQVRMIANTVSATPALTRRDTDADSRTTRTSRSSTSATGDPHASLSLFQPREPEERSEFSPNGGVARSTSAKPAHRGLEEILGTKEEVPNVRSPSPSKSEFKAKGGAGKNFQPIRLFDVDEENAQSSRKSESQARKTNPKKYSHFEFGNGEDTPKKQPQTKTKHQSQWDFEQFATPDKVQTKVQPAAERHFGWSDDEVSSHKETVIMEEAQNSPVRRPIVHHARPDAKPHFEMTDESTPAADRKAPPTKSHKGLGLYKDPVMGGPDEDDEPATNNAPLNTLTTNTHNGGHRRKDFDPHFDMTDKSPAHGNGNSDTVTAEPVKKATNKLQPSWNLYETSPAGRKENELQLGSIYKTHGDGMGGNKAAGRSWGFGDESDEEVQKQKVGGKGSRAQKEAEKGFWDF</sequence>
<comment type="caution">
    <text evidence="2">The sequence shown here is derived from an EMBL/GenBank/DDBJ whole genome shotgun (WGS) entry which is preliminary data.</text>
</comment>
<dbReference type="InterPro" id="IPR032710">
    <property type="entry name" value="NTF2-like_dom_sf"/>
</dbReference>
<feature type="compositionally biased region" description="Low complexity" evidence="1">
    <location>
        <begin position="419"/>
        <end position="434"/>
    </location>
</feature>
<dbReference type="SUPFAM" id="SSF54427">
    <property type="entry name" value="NTF2-like"/>
    <property type="match status" value="1"/>
</dbReference>
<feature type="compositionally biased region" description="Basic and acidic residues" evidence="1">
    <location>
        <begin position="223"/>
        <end position="236"/>
    </location>
</feature>
<organism evidence="2 3">
    <name type="scientific">Saccharata proteae CBS 121410</name>
    <dbReference type="NCBI Taxonomy" id="1314787"/>
    <lineage>
        <taxon>Eukaryota</taxon>
        <taxon>Fungi</taxon>
        <taxon>Dikarya</taxon>
        <taxon>Ascomycota</taxon>
        <taxon>Pezizomycotina</taxon>
        <taxon>Dothideomycetes</taxon>
        <taxon>Dothideomycetes incertae sedis</taxon>
        <taxon>Botryosphaeriales</taxon>
        <taxon>Saccharataceae</taxon>
        <taxon>Saccharata</taxon>
    </lineage>
</organism>
<feature type="region of interest" description="Disordered" evidence="1">
    <location>
        <begin position="371"/>
        <end position="487"/>
    </location>
</feature>